<dbReference type="GO" id="GO:0015658">
    <property type="term" value="F:branched-chain amino acid transmembrane transporter activity"/>
    <property type="evidence" value="ECO:0007669"/>
    <property type="project" value="InterPro"/>
</dbReference>
<gene>
    <name evidence="8" type="ORF">H9L10_10350</name>
</gene>
<evidence type="ECO:0000256" key="7">
    <source>
        <dbReference type="SAM" id="Phobius"/>
    </source>
</evidence>
<reference evidence="8 9" key="1">
    <citation type="submission" date="2020-08" db="EMBL/GenBank/DDBJ databases">
        <title>Genome sequence of Phycicoccus endophyticus JCM 31784T.</title>
        <authorList>
            <person name="Hyun D.-W."/>
            <person name="Bae J.-W."/>
        </authorList>
    </citation>
    <scope>NUCLEOTIDE SEQUENCE [LARGE SCALE GENOMIC DNA]</scope>
    <source>
        <strain evidence="8 9">JCM 31784</strain>
    </source>
</reference>
<feature type="region of interest" description="Disordered" evidence="6">
    <location>
        <begin position="360"/>
        <end position="379"/>
    </location>
</feature>
<keyword evidence="5 7" id="KW-0472">Membrane</keyword>
<feature type="transmembrane region" description="Helical" evidence="7">
    <location>
        <begin position="67"/>
        <end position="86"/>
    </location>
</feature>
<dbReference type="InterPro" id="IPR001851">
    <property type="entry name" value="ABC_transp_permease"/>
</dbReference>
<evidence type="ECO:0000256" key="3">
    <source>
        <dbReference type="ARBA" id="ARBA00022692"/>
    </source>
</evidence>
<evidence type="ECO:0000313" key="9">
    <source>
        <dbReference type="Proteomes" id="UP000515976"/>
    </source>
</evidence>
<accession>A0A7G9QZC7</accession>
<keyword evidence="9" id="KW-1185">Reference proteome</keyword>
<dbReference type="Proteomes" id="UP000515976">
    <property type="component" value="Chromosome"/>
</dbReference>
<evidence type="ECO:0000256" key="2">
    <source>
        <dbReference type="ARBA" id="ARBA00022475"/>
    </source>
</evidence>
<name>A0A7G9QZC7_9MICO</name>
<dbReference type="Pfam" id="PF02653">
    <property type="entry name" value="BPD_transp_2"/>
    <property type="match status" value="1"/>
</dbReference>
<feature type="transmembrane region" description="Helical" evidence="7">
    <location>
        <begin position="93"/>
        <end position="111"/>
    </location>
</feature>
<evidence type="ECO:0000313" key="8">
    <source>
        <dbReference type="EMBL" id="QNN48702.1"/>
    </source>
</evidence>
<proteinExistence type="predicted"/>
<evidence type="ECO:0000256" key="4">
    <source>
        <dbReference type="ARBA" id="ARBA00022989"/>
    </source>
</evidence>
<comment type="subcellular location">
    <subcellularLocation>
        <location evidence="1">Cell membrane</location>
        <topology evidence="1">Multi-pass membrane protein</topology>
    </subcellularLocation>
</comment>
<feature type="transmembrane region" description="Helical" evidence="7">
    <location>
        <begin position="42"/>
        <end position="61"/>
    </location>
</feature>
<protein>
    <submittedName>
        <fullName evidence="8">Branched-chain amino acid ABC transporter permease</fullName>
    </submittedName>
</protein>
<feature type="transmembrane region" description="Helical" evidence="7">
    <location>
        <begin position="327"/>
        <end position="347"/>
    </location>
</feature>
<dbReference type="RefSeq" id="WP_166100073.1">
    <property type="nucleotide sequence ID" value="NZ_BMMY01000003.1"/>
</dbReference>
<evidence type="ECO:0000256" key="5">
    <source>
        <dbReference type="ARBA" id="ARBA00023136"/>
    </source>
</evidence>
<keyword evidence="3 7" id="KW-0812">Transmembrane</keyword>
<evidence type="ECO:0000256" key="6">
    <source>
        <dbReference type="SAM" id="MobiDB-lite"/>
    </source>
</evidence>
<keyword evidence="4 7" id="KW-1133">Transmembrane helix</keyword>
<feature type="transmembrane region" description="Helical" evidence="7">
    <location>
        <begin position="117"/>
        <end position="142"/>
    </location>
</feature>
<feature type="transmembrane region" description="Helical" evidence="7">
    <location>
        <begin position="197"/>
        <end position="217"/>
    </location>
</feature>
<dbReference type="AlphaFoldDB" id="A0A7G9QZC7"/>
<dbReference type="PANTHER" id="PTHR30482">
    <property type="entry name" value="HIGH-AFFINITY BRANCHED-CHAIN AMINO ACID TRANSPORT SYSTEM PERMEASE"/>
    <property type="match status" value="1"/>
</dbReference>
<evidence type="ECO:0000256" key="1">
    <source>
        <dbReference type="ARBA" id="ARBA00004651"/>
    </source>
</evidence>
<feature type="transmembrane region" description="Helical" evidence="7">
    <location>
        <begin position="247"/>
        <end position="267"/>
    </location>
</feature>
<dbReference type="EMBL" id="CP060712">
    <property type="protein sequence ID" value="QNN48702.1"/>
    <property type="molecule type" value="Genomic_DNA"/>
</dbReference>
<dbReference type="GO" id="GO:0005886">
    <property type="term" value="C:plasma membrane"/>
    <property type="evidence" value="ECO:0007669"/>
    <property type="project" value="UniProtKB-SubCell"/>
</dbReference>
<dbReference type="KEGG" id="pei:H9L10_10350"/>
<dbReference type="InterPro" id="IPR043428">
    <property type="entry name" value="LivM-like"/>
</dbReference>
<sequence>MASTNTTETTTATGRRSAGRAAAAGWSALEERVGRLPGGPSLGMVLSVTAFLVLAVAGLAIQENFWLRVLTLGFLFTAVAQSWNLMAGYAGQWSLAQLAFFGVGAYSAGILQQELDVPLLLGIVPAMVVTVFFAVVVGYVTLRLRGHYFSVLTFFLVVALYELVRYFADYTGGQYGLTIPFSAEVDILRLQLGSVRAYYFLGLLVAVLSTGALWLVARSQFGLKLRAIRDDQDAAAAVGVAVHKLKVVAMAISAAMAGFAGVVYLATYKLMDSDTAFGVHATLDPVVAGILGGAGQLMGGALGELVLQPVVGQVSRSAGSVPGLTSLVYGLILMLVILFLPKGLLGLGARRFARRGRVARAPVRATTTDPTTHPEEPTP</sequence>
<keyword evidence="2" id="KW-1003">Cell membrane</keyword>
<organism evidence="8 9">
    <name type="scientific">Phycicoccus endophyticus</name>
    <dbReference type="NCBI Taxonomy" id="1690220"/>
    <lineage>
        <taxon>Bacteria</taxon>
        <taxon>Bacillati</taxon>
        <taxon>Actinomycetota</taxon>
        <taxon>Actinomycetes</taxon>
        <taxon>Micrococcales</taxon>
        <taxon>Intrasporangiaceae</taxon>
        <taxon>Phycicoccus</taxon>
    </lineage>
</organism>
<dbReference type="PANTHER" id="PTHR30482:SF10">
    <property type="entry name" value="HIGH-AFFINITY BRANCHED-CHAIN AMINO ACID TRANSPORT PROTEIN BRAE"/>
    <property type="match status" value="1"/>
</dbReference>
<dbReference type="CDD" id="cd06581">
    <property type="entry name" value="TM_PBP1_LivM_like"/>
    <property type="match status" value="1"/>
</dbReference>
<feature type="transmembrane region" description="Helical" evidence="7">
    <location>
        <begin position="149"/>
        <end position="168"/>
    </location>
</feature>
<feature type="compositionally biased region" description="Low complexity" evidence="6">
    <location>
        <begin position="360"/>
        <end position="371"/>
    </location>
</feature>